<dbReference type="AlphaFoldDB" id="A0AAN5C764"/>
<dbReference type="EMBL" id="BTRK01000001">
    <property type="protein sequence ID" value="GMR31489.1"/>
    <property type="molecule type" value="Genomic_DNA"/>
</dbReference>
<evidence type="ECO:0000313" key="2">
    <source>
        <dbReference type="Proteomes" id="UP001328107"/>
    </source>
</evidence>
<name>A0AAN5C764_9BILA</name>
<evidence type="ECO:0008006" key="3">
    <source>
        <dbReference type="Google" id="ProtNLM"/>
    </source>
</evidence>
<accession>A0AAN5C764</accession>
<dbReference type="PANTHER" id="PTHR11362:SF82">
    <property type="entry name" value="PHOSPHATIDYLETHANOLAMINE-BINDING PROTEIN 4"/>
    <property type="match status" value="1"/>
</dbReference>
<comment type="caution">
    <text evidence="1">The sequence shown here is derived from an EMBL/GenBank/DDBJ whole genome shotgun (WGS) entry which is preliminary data.</text>
</comment>
<dbReference type="PANTHER" id="PTHR11362">
    <property type="entry name" value="PHOSPHATIDYLETHANOLAMINE-BINDING PROTEIN"/>
    <property type="match status" value="1"/>
</dbReference>
<feature type="non-terminal residue" evidence="1">
    <location>
        <position position="137"/>
    </location>
</feature>
<dbReference type="Pfam" id="PF01161">
    <property type="entry name" value="PBP"/>
    <property type="match status" value="1"/>
</dbReference>
<dbReference type="Gene3D" id="3.90.280.10">
    <property type="entry name" value="PEBP-like"/>
    <property type="match status" value="1"/>
</dbReference>
<gene>
    <name evidence="1" type="ORF">PMAYCL1PPCAC_01684</name>
</gene>
<organism evidence="1 2">
    <name type="scientific">Pristionchus mayeri</name>
    <dbReference type="NCBI Taxonomy" id="1317129"/>
    <lineage>
        <taxon>Eukaryota</taxon>
        <taxon>Metazoa</taxon>
        <taxon>Ecdysozoa</taxon>
        <taxon>Nematoda</taxon>
        <taxon>Chromadorea</taxon>
        <taxon>Rhabditida</taxon>
        <taxon>Rhabditina</taxon>
        <taxon>Diplogasteromorpha</taxon>
        <taxon>Diplogasteroidea</taxon>
        <taxon>Neodiplogasteridae</taxon>
        <taxon>Pristionchus</taxon>
    </lineage>
</organism>
<evidence type="ECO:0000313" key="1">
    <source>
        <dbReference type="EMBL" id="GMR31489.1"/>
    </source>
</evidence>
<keyword evidence="2" id="KW-1185">Reference proteome</keyword>
<dbReference type="Proteomes" id="UP001328107">
    <property type="component" value="Unassembled WGS sequence"/>
</dbReference>
<dbReference type="InterPro" id="IPR008914">
    <property type="entry name" value="PEBP"/>
</dbReference>
<dbReference type="InterPro" id="IPR036610">
    <property type="entry name" value="PEBP-like_sf"/>
</dbReference>
<dbReference type="CDD" id="cd00866">
    <property type="entry name" value="PEBP_euk"/>
    <property type="match status" value="1"/>
</dbReference>
<dbReference type="InterPro" id="IPR035810">
    <property type="entry name" value="PEBP_euk"/>
</dbReference>
<reference evidence="2" key="1">
    <citation type="submission" date="2022-10" db="EMBL/GenBank/DDBJ databases">
        <title>Genome assembly of Pristionchus species.</title>
        <authorList>
            <person name="Yoshida K."/>
            <person name="Sommer R.J."/>
        </authorList>
    </citation>
    <scope>NUCLEOTIDE SEQUENCE [LARGE SCALE GENOMIC DNA]</scope>
    <source>
        <strain evidence="2">RS5460</strain>
    </source>
</reference>
<proteinExistence type="predicted"/>
<sequence>WEATDGELYTLIMADPDMFPPARQFLNWLVVNIRGSNVSSGVEVAAYQGASPAPGTGSHRYVFSVWKQNRTISADDYVVPGKTASNMSLVGRVGFNTSDYSWKISGVQSPTPVAGNFFLATFDDYARILLAKFDSMI</sequence>
<feature type="non-terminal residue" evidence="1">
    <location>
        <position position="1"/>
    </location>
</feature>
<dbReference type="SUPFAM" id="SSF49777">
    <property type="entry name" value="PEBP-like"/>
    <property type="match status" value="1"/>
</dbReference>
<protein>
    <recommendedName>
        <fullName evidence="3">Phosphatidylethanolamine-binding protein</fullName>
    </recommendedName>
</protein>